<feature type="domain" description="MacB-like periplasmic core" evidence="9">
    <location>
        <begin position="18"/>
        <end position="231"/>
    </location>
</feature>
<comment type="subcellular location">
    <subcellularLocation>
        <location evidence="1">Cell membrane</location>
        <topology evidence="1">Multi-pass membrane protein</topology>
    </subcellularLocation>
</comment>
<reference evidence="10 11" key="1">
    <citation type="journal article" date="2015" name="Int. J. Syst. Evol. Microbiol.">
        <title>Methanoculleus taiwanensis sp. nov., a methanogen isolated from deep marine sediment at the deformation front area near Taiwan.</title>
        <authorList>
            <person name="Weng C.Y."/>
            <person name="Chen S.C."/>
            <person name="Lai M.C."/>
            <person name="Wu S.Y."/>
            <person name="Lin S."/>
            <person name="Yang T.F."/>
            <person name="Chen P.C."/>
        </authorList>
    </citation>
    <scope>NUCLEOTIDE SEQUENCE [LARGE SCALE GENOMIC DNA]</scope>
    <source>
        <strain evidence="10 11">CYW4</strain>
    </source>
</reference>
<feature type="domain" description="ABC3 transporter permease C-terminal" evidence="8">
    <location>
        <begin position="266"/>
        <end position="383"/>
    </location>
</feature>
<dbReference type="PANTHER" id="PTHR30572">
    <property type="entry name" value="MEMBRANE COMPONENT OF TRANSPORTER-RELATED"/>
    <property type="match status" value="1"/>
</dbReference>
<dbReference type="InterPro" id="IPR050250">
    <property type="entry name" value="Macrolide_Exporter_MacB"/>
</dbReference>
<evidence type="ECO:0000259" key="8">
    <source>
        <dbReference type="Pfam" id="PF02687"/>
    </source>
</evidence>
<dbReference type="Proteomes" id="UP000290932">
    <property type="component" value="Unassembled WGS sequence"/>
</dbReference>
<keyword evidence="5 7" id="KW-0472">Membrane</keyword>
<keyword evidence="2" id="KW-1003">Cell membrane</keyword>
<dbReference type="OrthoDB" id="11469at2157"/>
<dbReference type="Pfam" id="PF12704">
    <property type="entry name" value="MacB_PCD"/>
    <property type="match status" value="1"/>
</dbReference>
<keyword evidence="11" id="KW-1185">Reference proteome</keyword>
<evidence type="ECO:0000256" key="4">
    <source>
        <dbReference type="ARBA" id="ARBA00022989"/>
    </source>
</evidence>
<comment type="similarity">
    <text evidence="6">Belongs to the ABC-4 integral membrane protein family.</text>
</comment>
<evidence type="ECO:0000256" key="6">
    <source>
        <dbReference type="ARBA" id="ARBA00038076"/>
    </source>
</evidence>
<dbReference type="GO" id="GO:0022857">
    <property type="term" value="F:transmembrane transporter activity"/>
    <property type="evidence" value="ECO:0007669"/>
    <property type="project" value="TreeGrafter"/>
</dbReference>
<feature type="transmembrane region" description="Helical" evidence="7">
    <location>
        <begin position="20"/>
        <end position="39"/>
    </location>
</feature>
<accession>A0A498H2Z7</accession>
<protein>
    <submittedName>
        <fullName evidence="10">Multidrug ABC transporter substrate-binding protein</fullName>
    </submittedName>
</protein>
<keyword evidence="3 7" id="KW-0812">Transmembrane</keyword>
<evidence type="ECO:0000256" key="2">
    <source>
        <dbReference type="ARBA" id="ARBA00022475"/>
    </source>
</evidence>
<keyword evidence="4 7" id="KW-1133">Transmembrane helix</keyword>
<dbReference type="AlphaFoldDB" id="A0A498H2Z7"/>
<evidence type="ECO:0000259" key="9">
    <source>
        <dbReference type="Pfam" id="PF12704"/>
    </source>
</evidence>
<dbReference type="InterPro" id="IPR025857">
    <property type="entry name" value="MacB_PCD"/>
</dbReference>
<dbReference type="EMBL" id="LHQS01000001">
    <property type="protein sequence ID" value="RXE56867.1"/>
    <property type="molecule type" value="Genomic_DNA"/>
</dbReference>
<dbReference type="RefSeq" id="WP_128692607.1">
    <property type="nucleotide sequence ID" value="NZ_LHQS01000001.1"/>
</dbReference>
<feature type="transmembrane region" description="Helical" evidence="7">
    <location>
        <begin position="261"/>
        <end position="282"/>
    </location>
</feature>
<proteinExistence type="inferred from homology"/>
<sequence>MTFFDLARRNTERHMFRSALAIIGIVIGVVAIASMGVLGNSINLMVGDVVSDVGDTIIVSPAVGGGGIFGGGGGASTGLSERQVEDIRRAIGTNRAIPVISGADRMTVGDTTGGVMIYAMHAEDIPYLLEKESGAYVKETAAACMIGKGLADAWKDEGLKLGSRIQVGGETLRVVGILEERGMSFDVNPDNAIVVPYRWYSDRYDVDEYSQVIVKVRNVNDIDAVKDAIDERMNRRDDVVNVMDTRRILESITSMYESVTLFLMGIGAISLLVAGVSILNVMMMSVTERTREIGVLRSIGTRRNELMRIFIYESLILGSIGAIVGGLLSFGGGYLMTGVFLGDSSYLFNPTSLLYIAFGMSFGVGTSVLCGLYPAWKAAKLNPIQALRHE</sequence>
<evidence type="ECO:0000256" key="3">
    <source>
        <dbReference type="ARBA" id="ARBA00022692"/>
    </source>
</evidence>
<dbReference type="Pfam" id="PF02687">
    <property type="entry name" value="FtsX"/>
    <property type="match status" value="1"/>
</dbReference>
<feature type="transmembrane region" description="Helical" evidence="7">
    <location>
        <begin position="352"/>
        <end position="376"/>
    </location>
</feature>
<dbReference type="PANTHER" id="PTHR30572:SF4">
    <property type="entry name" value="ABC TRANSPORTER PERMEASE YTRF"/>
    <property type="match status" value="1"/>
</dbReference>
<dbReference type="GO" id="GO:0005886">
    <property type="term" value="C:plasma membrane"/>
    <property type="evidence" value="ECO:0007669"/>
    <property type="project" value="UniProtKB-SubCell"/>
</dbReference>
<feature type="transmembrane region" description="Helical" evidence="7">
    <location>
        <begin position="309"/>
        <end position="332"/>
    </location>
</feature>
<organism evidence="10 11">
    <name type="scientific">Methanoculleus taiwanensis</name>
    <dbReference type="NCBI Taxonomy" id="1550565"/>
    <lineage>
        <taxon>Archaea</taxon>
        <taxon>Methanobacteriati</taxon>
        <taxon>Methanobacteriota</taxon>
        <taxon>Stenosarchaea group</taxon>
        <taxon>Methanomicrobia</taxon>
        <taxon>Methanomicrobiales</taxon>
        <taxon>Methanomicrobiaceae</taxon>
        <taxon>Methanoculleus</taxon>
    </lineage>
</organism>
<gene>
    <name evidence="10" type="ORF">ABH15_01555</name>
</gene>
<name>A0A498H2Z7_9EURY</name>
<evidence type="ECO:0000313" key="10">
    <source>
        <dbReference type="EMBL" id="RXE56867.1"/>
    </source>
</evidence>
<evidence type="ECO:0000256" key="7">
    <source>
        <dbReference type="SAM" id="Phobius"/>
    </source>
</evidence>
<evidence type="ECO:0000256" key="5">
    <source>
        <dbReference type="ARBA" id="ARBA00023136"/>
    </source>
</evidence>
<evidence type="ECO:0000313" key="11">
    <source>
        <dbReference type="Proteomes" id="UP000290932"/>
    </source>
</evidence>
<dbReference type="InterPro" id="IPR003838">
    <property type="entry name" value="ABC3_permease_C"/>
</dbReference>
<evidence type="ECO:0000256" key="1">
    <source>
        <dbReference type="ARBA" id="ARBA00004651"/>
    </source>
</evidence>
<comment type="caution">
    <text evidence="10">The sequence shown here is derived from an EMBL/GenBank/DDBJ whole genome shotgun (WGS) entry which is preliminary data.</text>
</comment>